<dbReference type="PANTHER" id="PTHR31480">
    <property type="entry name" value="BIFUNCTIONAL LYCOPENE CYCLASE/PHYTOENE SYNTHASE"/>
    <property type="match status" value="1"/>
</dbReference>
<dbReference type="RefSeq" id="WP_190921325.1">
    <property type="nucleotide sequence ID" value="NZ_JACXIZ010000058.1"/>
</dbReference>
<dbReference type="InterPro" id="IPR044843">
    <property type="entry name" value="Trans_IPPS_bact-type"/>
</dbReference>
<proteinExistence type="predicted"/>
<organism evidence="4 5">
    <name type="scientific">Paenibacillus sabuli</name>
    <dbReference type="NCBI Taxonomy" id="2772509"/>
    <lineage>
        <taxon>Bacteria</taxon>
        <taxon>Bacillati</taxon>
        <taxon>Bacillota</taxon>
        <taxon>Bacilli</taxon>
        <taxon>Bacillales</taxon>
        <taxon>Paenibacillaceae</taxon>
        <taxon>Paenibacillus</taxon>
    </lineage>
</organism>
<dbReference type="GO" id="GO:0016117">
    <property type="term" value="P:carotenoid biosynthetic process"/>
    <property type="evidence" value="ECO:0007669"/>
    <property type="project" value="UniProtKB-KW"/>
</dbReference>
<keyword evidence="2" id="KW-0808">Transferase</keyword>
<dbReference type="InterPro" id="IPR019845">
    <property type="entry name" value="Squalene/phytoene_synthase_CS"/>
</dbReference>
<dbReference type="Gene3D" id="1.10.600.10">
    <property type="entry name" value="Farnesyl Diphosphate Synthase"/>
    <property type="match status" value="1"/>
</dbReference>
<dbReference type="SFLD" id="SFLDS00005">
    <property type="entry name" value="Isoprenoid_Synthase_Type_I"/>
    <property type="match status" value="1"/>
</dbReference>
<dbReference type="GO" id="GO:0004311">
    <property type="term" value="F:geranylgeranyl diphosphate synthase activity"/>
    <property type="evidence" value="ECO:0007669"/>
    <property type="project" value="InterPro"/>
</dbReference>
<dbReference type="SFLD" id="SFLDG01018">
    <property type="entry name" value="Squalene/Phytoene_Synthase_Lik"/>
    <property type="match status" value="1"/>
</dbReference>
<dbReference type="Pfam" id="PF00494">
    <property type="entry name" value="SQS_PSY"/>
    <property type="match status" value="1"/>
</dbReference>
<evidence type="ECO:0000313" key="5">
    <source>
        <dbReference type="Proteomes" id="UP000621560"/>
    </source>
</evidence>
<comment type="pathway">
    <text evidence="1">Carotenoid biosynthesis.</text>
</comment>
<evidence type="ECO:0000256" key="1">
    <source>
        <dbReference type="ARBA" id="ARBA00004829"/>
    </source>
</evidence>
<dbReference type="SUPFAM" id="SSF48576">
    <property type="entry name" value="Terpenoid synthases"/>
    <property type="match status" value="1"/>
</dbReference>
<sequence length="286" mass="32955">MELASALASCESMIKQGSTTFYKAFGYLPSPRREAVFVIYAFCRMIDDAVDEPERAPYPLDELERSFLELERAEGHFIWSSLRWLFATFPALGQEPFLRQMEGQRRDLRFTHYRTMEELEGYCYLVAGTVGEMLLPVLHDRPGLDVVESGIYLGKAMQIVNIVRDVGEDRDRGRRYVPLELMARHGYSEREFEAGEVNEGLRQVIRELDATAREWFRRGLRDLDTYPPASAFSVELAARFYEAILDEVEGGGYQVYTRRAHVGQLRKLKLLAKIGEKYAPRYLATP</sequence>
<keyword evidence="3" id="KW-0125">Carotenoid biosynthesis</keyword>
<dbReference type="PROSITE" id="PS01044">
    <property type="entry name" value="SQUALEN_PHYTOEN_SYN_1"/>
    <property type="match status" value="1"/>
</dbReference>
<dbReference type="InterPro" id="IPR033904">
    <property type="entry name" value="Trans_IPPS_HH"/>
</dbReference>
<accession>A0A927BZ25</accession>
<evidence type="ECO:0000256" key="2">
    <source>
        <dbReference type="ARBA" id="ARBA00022679"/>
    </source>
</evidence>
<evidence type="ECO:0000256" key="3">
    <source>
        <dbReference type="ARBA" id="ARBA00022746"/>
    </source>
</evidence>
<protein>
    <submittedName>
        <fullName evidence="4">Phytoene/squalene synthase family protein</fullName>
    </submittedName>
</protein>
<dbReference type="GO" id="GO:0051996">
    <property type="term" value="F:squalene synthase [NAD(P)H] activity"/>
    <property type="evidence" value="ECO:0007669"/>
    <property type="project" value="InterPro"/>
</dbReference>
<dbReference type="Proteomes" id="UP000621560">
    <property type="component" value="Unassembled WGS sequence"/>
</dbReference>
<dbReference type="AlphaFoldDB" id="A0A927BZ25"/>
<gene>
    <name evidence="4" type="ORF">IDH44_23800</name>
</gene>
<reference evidence="4" key="1">
    <citation type="submission" date="2020-09" db="EMBL/GenBank/DDBJ databases">
        <title>A novel bacterium of genus Paenibacillus, isolated from South China Sea.</title>
        <authorList>
            <person name="Huang H."/>
            <person name="Mo K."/>
            <person name="Hu Y."/>
        </authorList>
    </citation>
    <scope>NUCLEOTIDE SEQUENCE</scope>
    <source>
        <strain evidence="4">IB182496</strain>
    </source>
</reference>
<comment type="caution">
    <text evidence="4">The sequence shown here is derived from an EMBL/GenBank/DDBJ whole genome shotgun (WGS) entry which is preliminary data.</text>
</comment>
<dbReference type="InterPro" id="IPR002060">
    <property type="entry name" value="Squ/phyt_synthse"/>
</dbReference>
<evidence type="ECO:0000313" key="4">
    <source>
        <dbReference type="EMBL" id="MBD2848230.1"/>
    </source>
</evidence>
<keyword evidence="5" id="KW-1185">Reference proteome</keyword>
<dbReference type="EMBL" id="JACXIZ010000058">
    <property type="protein sequence ID" value="MBD2848230.1"/>
    <property type="molecule type" value="Genomic_DNA"/>
</dbReference>
<dbReference type="SFLD" id="SFLDG01212">
    <property type="entry name" value="Phytoene_synthase_like"/>
    <property type="match status" value="1"/>
</dbReference>
<name>A0A927BZ25_9BACL</name>
<dbReference type="InterPro" id="IPR008949">
    <property type="entry name" value="Isoprenoid_synthase_dom_sf"/>
</dbReference>
<dbReference type="CDD" id="cd00683">
    <property type="entry name" value="Trans_IPPS_HH"/>
    <property type="match status" value="1"/>
</dbReference>
<dbReference type="PROSITE" id="PS01045">
    <property type="entry name" value="SQUALEN_PHYTOEN_SYN_2"/>
    <property type="match status" value="1"/>
</dbReference>